<proteinExistence type="predicted"/>
<reference evidence="1" key="1">
    <citation type="journal article" date="2022" name="Int. J. Mol. Sci.">
        <title>Draft Genome of Tanacetum Coccineum: Genomic Comparison of Closely Related Tanacetum-Family Plants.</title>
        <authorList>
            <person name="Yamashiro T."/>
            <person name="Shiraishi A."/>
            <person name="Nakayama K."/>
            <person name="Satake H."/>
        </authorList>
    </citation>
    <scope>NUCLEOTIDE SEQUENCE</scope>
</reference>
<keyword evidence="2" id="KW-1185">Reference proteome</keyword>
<evidence type="ECO:0000313" key="1">
    <source>
        <dbReference type="EMBL" id="GJS50037.1"/>
    </source>
</evidence>
<gene>
    <name evidence="1" type="ORF">Tco_0600158</name>
</gene>
<dbReference type="Proteomes" id="UP001151760">
    <property type="component" value="Unassembled WGS sequence"/>
</dbReference>
<evidence type="ECO:0000313" key="2">
    <source>
        <dbReference type="Proteomes" id="UP001151760"/>
    </source>
</evidence>
<accession>A0ABQ4WB31</accession>
<sequence length="165" mass="18274">MVCMSMCLDCWLDFIVPESNGHGDCHNSRESILKTKSRSVLIIYLKELSTSDVTSSWCLDNLNGDNVGSIAPLKRCCSKKIVTRLHLDQWLVDEGSSFVPAGRDCETEKCWSRKGTSGLSTRVVPGTGFGNDPKLVCHMSQIREAGPVLCAQEHYAKSAHRIELE</sequence>
<organism evidence="1 2">
    <name type="scientific">Tanacetum coccineum</name>
    <dbReference type="NCBI Taxonomy" id="301880"/>
    <lineage>
        <taxon>Eukaryota</taxon>
        <taxon>Viridiplantae</taxon>
        <taxon>Streptophyta</taxon>
        <taxon>Embryophyta</taxon>
        <taxon>Tracheophyta</taxon>
        <taxon>Spermatophyta</taxon>
        <taxon>Magnoliopsida</taxon>
        <taxon>eudicotyledons</taxon>
        <taxon>Gunneridae</taxon>
        <taxon>Pentapetalae</taxon>
        <taxon>asterids</taxon>
        <taxon>campanulids</taxon>
        <taxon>Asterales</taxon>
        <taxon>Asteraceae</taxon>
        <taxon>Asteroideae</taxon>
        <taxon>Anthemideae</taxon>
        <taxon>Anthemidinae</taxon>
        <taxon>Tanacetum</taxon>
    </lineage>
</organism>
<reference evidence="1" key="2">
    <citation type="submission" date="2022-01" db="EMBL/GenBank/DDBJ databases">
        <authorList>
            <person name="Yamashiro T."/>
            <person name="Shiraishi A."/>
            <person name="Satake H."/>
            <person name="Nakayama K."/>
        </authorList>
    </citation>
    <scope>NUCLEOTIDE SEQUENCE</scope>
</reference>
<dbReference type="EMBL" id="BQNB010008487">
    <property type="protein sequence ID" value="GJS50037.1"/>
    <property type="molecule type" value="Genomic_DNA"/>
</dbReference>
<comment type="caution">
    <text evidence="1">The sequence shown here is derived from an EMBL/GenBank/DDBJ whole genome shotgun (WGS) entry which is preliminary data.</text>
</comment>
<protein>
    <submittedName>
        <fullName evidence="1">Uncharacterized protein</fullName>
    </submittedName>
</protein>
<name>A0ABQ4WB31_9ASTR</name>